<keyword evidence="10 12" id="KW-0739">Sodium transport</keyword>
<evidence type="ECO:0000256" key="8">
    <source>
        <dbReference type="ARBA" id="ARBA00023065"/>
    </source>
</evidence>
<protein>
    <submittedName>
        <fullName evidence="14 15">Pickpocket</fullName>
    </submittedName>
</protein>
<evidence type="ECO:0000256" key="5">
    <source>
        <dbReference type="ARBA" id="ARBA00022692"/>
    </source>
</evidence>
<dbReference type="PANTHER" id="PTHR11690">
    <property type="entry name" value="AMILORIDE-SENSITIVE SODIUM CHANNEL-RELATED"/>
    <property type="match status" value="1"/>
</dbReference>
<evidence type="ECO:0000313" key="15">
    <source>
        <dbReference type="EMBL" id="KZS18331.1"/>
    </source>
</evidence>
<evidence type="ECO:0000256" key="2">
    <source>
        <dbReference type="ARBA" id="ARBA00007193"/>
    </source>
</evidence>
<reference evidence="15 16" key="2">
    <citation type="submission" date="2016-03" db="EMBL/GenBank/DDBJ databases">
        <title>EvidentialGene: Evidence-directed Construction of Genes on Genomes.</title>
        <authorList>
            <person name="Gilbert D.G."/>
            <person name="Choi J.-H."/>
            <person name="Mockaitis K."/>
            <person name="Colbourne J."/>
            <person name="Pfrender M."/>
        </authorList>
    </citation>
    <scope>NUCLEOTIDE SEQUENCE [LARGE SCALE GENOMIC DNA]</scope>
    <source>
        <strain evidence="15 16">Xinb3</strain>
        <tissue evidence="15">Complete organism</tissue>
    </source>
</reference>
<evidence type="ECO:0000256" key="6">
    <source>
        <dbReference type="ARBA" id="ARBA00022989"/>
    </source>
</evidence>
<comment type="subcellular location">
    <subcellularLocation>
        <location evidence="1">Membrane</location>
        <topology evidence="1">Multi-pass membrane protein</topology>
    </subcellularLocation>
</comment>
<evidence type="ECO:0000313" key="16">
    <source>
        <dbReference type="Proteomes" id="UP000076858"/>
    </source>
</evidence>
<keyword evidence="16" id="KW-1185">Reference proteome</keyword>
<dbReference type="OrthoDB" id="6502088at2759"/>
<dbReference type="PRINTS" id="PR01078">
    <property type="entry name" value="AMINACHANNEL"/>
</dbReference>
<evidence type="ECO:0000313" key="14">
    <source>
        <dbReference type="EMBL" id="JAN60323.1"/>
    </source>
</evidence>
<evidence type="ECO:0000256" key="13">
    <source>
        <dbReference type="SAM" id="Phobius"/>
    </source>
</evidence>
<keyword evidence="7" id="KW-0915">Sodium</keyword>
<dbReference type="Pfam" id="PF00858">
    <property type="entry name" value="ASC"/>
    <property type="match status" value="1"/>
</dbReference>
<keyword evidence="4 12" id="KW-0894">Sodium channel</keyword>
<feature type="transmembrane region" description="Helical" evidence="13">
    <location>
        <begin position="44"/>
        <end position="65"/>
    </location>
</feature>
<dbReference type="Proteomes" id="UP000076858">
    <property type="component" value="Unassembled WGS sequence"/>
</dbReference>
<dbReference type="GO" id="GO:0005886">
    <property type="term" value="C:plasma membrane"/>
    <property type="evidence" value="ECO:0007669"/>
    <property type="project" value="TreeGrafter"/>
</dbReference>
<evidence type="ECO:0000256" key="4">
    <source>
        <dbReference type="ARBA" id="ARBA00022461"/>
    </source>
</evidence>
<dbReference type="EMBL" id="LRGB01000515">
    <property type="protein sequence ID" value="KZS18331.1"/>
    <property type="molecule type" value="Genomic_DNA"/>
</dbReference>
<dbReference type="AlphaFoldDB" id="A0A0P5SNF2"/>
<accession>A0A0P5SNF2</accession>
<keyword evidence="9 13" id="KW-0472">Membrane</keyword>
<keyword evidence="3 12" id="KW-0813">Transport</keyword>
<keyword evidence="8 12" id="KW-0406">Ion transport</keyword>
<dbReference type="STRING" id="35525.A0A0P5SNF2"/>
<dbReference type="PANTHER" id="PTHR11690:SF288">
    <property type="entry name" value="AMILORIDE-SENSITIVE NA+ CHANNEL-RELATED"/>
    <property type="match status" value="1"/>
</dbReference>
<evidence type="ECO:0000256" key="9">
    <source>
        <dbReference type="ARBA" id="ARBA00023136"/>
    </source>
</evidence>
<proteinExistence type="inferred from homology"/>
<evidence type="ECO:0000256" key="7">
    <source>
        <dbReference type="ARBA" id="ARBA00023053"/>
    </source>
</evidence>
<name>A0A0P5SNF2_9CRUS</name>
<evidence type="ECO:0000256" key="3">
    <source>
        <dbReference type="ARBA" id="ARBA00022448"/>
    </source>
</evidence>
<dbReference type="Gene3D" id="1.10.287.820">
    <property type="entry name" value="Acid-sensing ion channel domain"/>
    <property type="match status" value="1"/>
</dbReference>
<dbReference type="InterPro" id="IPR001873">
    <property type="entry name" value="ENaC"/>
</dbReference>
<organism evidence="15 16">
    <name type="scientific">Daphnia magna</name>
    <dbReference type="NCBI Taxonomy" id="35525"/>
    <lineage>
        <taxon>Eukaryota</taxon>
        <taxon>Metazoa</taxon>
        <taxon>Ecdysozoa</taxon>
        <taxon>Arthropoda</taxon>
        <taxon>Crustacea</taxon>
        <taxon>Branchiopoda</taxon>
        <taxon>Diplostraca</taxon>
        <taxon>Cladocera</taxon>
        <taxon>Anomopoda</taxon>
        <taxon>Daphniidae</taxon>
        <taxon>Daphnia</taxon>
    </lineage>
</organism>
<keyword evidence="5 12" id="KW-0812">Transmembrane</keyword>
<feature type="transmembrane region" description="Helical" evidence="13">
    <location>
        <begin position="453"/>
        <end position="481"/>
    </location>
</feature>
<dbReference type="EMBL" id="GDIQ01034414">
    <property type="protein sequence ID" value="JAN60323.1"/>
    <property type="molecule type" value="Transcribed_RNA"/>
</dbReference>
<comment type="similarity">
    <text evidence="2 12">Belongs to the amiloride-sensitive sodium channel (TC 1.A.6) family.</text>
</comment>
<gene>
    <name evidence="15" type="ORF">APZ42_015517</name>
</gene>
<reference evidence="14" key="1">
    <citation type="submission" date="2015-10" db="EMBL/GenBank/DDBJ databases">
        <title>EvidentialGene: Evidence-directed Construction of Complete mRNA Transcriptomes without Genomes.</title>
        <authorList>
            <person name="Gilbert D.G."/>
        </authorList>
    </citation>
    <scope>NUCLEOTIDE SEQUENCE</scope>
</reference>
<keyword evidence="6 13" id="KW-1133">Transmembrane helix</keyword>
<evidence type="ECO:0000256" key="10">
    <source>
        <dbReference type="ARBA" id="ARBA00023201"/>
    </source>
</evidence>
<dbReference type="Gene3D" id="2.60.470.10">
    <property type="entry name" value="Acid-sensing ion channels like domains"/>
    <property type="match status" value="1"/>
</dbReference>
<sequence>MTNKRVPIRKAYSVLNLSKEFAANTSMHGLKFIAQDEASLPERILWIALFLVGLLFAVIFSWNLWQNWQESPVLITIQTANYPIKEYPFPTVTICSVNKVSTRALGYWMSTDEAKNFKLDEIRRILEILSTNRVKNEEEVIRLSQLLVQADISSSNEGYEHLMDRLSPNCSEMVIHCSWEGKEEDCALLFDSEATDDGFCCSFNSIIIRRDANSMTNKKLRHARTSGVYAGLTVLLNAEIEDYNVTSSSISGFKVSIQDPKDFARTGRIGFLASPGFQIDAAVNGQTQIGDNQLRTIDLKKRLCTTTQEITLQYFEDYTGPYCQLDCLTTHFLANCFCVPYYYPVPTRLPVCNLSSYPCLEKANELVVQNSSLCECPDECTTVWYRNEISSGTFPNSVWEYPNSVLKRPEFQRLSTNHLDSYAKKNFVKLNVYLKSDSGLCYIMTERTTWTDFISAAGGLLGLGFGFSILSAAEIFYFFLVRWCYHWYHEKKQQQMVIQIRPSYPLIPGRRLIESTARQQLRRKSNRASIADRLPPTYKELNRRNHTESWNYLDQPNLIRSWVDY</sequence>
<keyword evidence="11 12" id="KW-0407">Ion channel</keyword>
<evidence type="ECO:0000256" key="11">
    <source>
        <dbReference type="ARBA" id="ARBA00023303"/>
    </source>
</evidence>
<evidence type="ECO:0000256" key="12">
    <source>
        <dbReference type="RuleBase" id="RU000679"/>
    </source>
</evidence>
<evidence type="ECO:0000256" key="1">
    <source>
        <dbReference type="ARBA" id="ARBA00004141"/>
    </source>
</evidence>
<dbReference type="GO" id="GO:0015280">
    <property type="term" value="F:ligand-gated sodium channel activity"/>
    <property type="evidence" value="ECO:0007669"/>
    <property type="project" value="TreeGrafter"/>
</dbReference>